<keyword evidence="3 5" id="KW-0949">S-adenosyl-L-methionine</keyword>
<name>A0A432WY97_9GAMM</name>
<dbReference type="InterPro" id="IPR007848">
    <property type="entry name" value="Small_mtfrase_dom"/>
</dbReference>
<comment type="caution">
    <text evidence="8">The sequence shown here is derived from an EMBL/GenBank/DDBJ whole genome shotgun (WGS) entry which is preliminary data.</text>
</comment>
<dbReference type="InterPro" id="IPR019874">
    <property type="entry name" value="RF_methyltr_PrmC"/>
</dbReference>
<dbReference type="Pfam" id="PF17827">
    <property type="entry name" value="PrmC_N"/>
    <property type="match status" value="1"/>
</dbReference>
<dbReference type="PANTHER" id="PTHR18895:SF74">
    <property type="entry name" value="MTRF1L RELEASE FACTOR GLUTAMINE METHYLTRANSFERASE"/>
    <property type="match status" value="1"/>
</dbReference>
<dbReference type="GO" id="GO:0003676">
    <property type="term" value="F:nucleic acid binding"/>
    <property type="evidence" value="ECO:0007669"/>
    <property type="project" value="InterPro"/>
</dbReference>
<evidence type="ECO:0000313" key="9">
    <source>
        <dbReference type="Proteomes" id="UP000286934"/>
    </source>
</evidence>
<dbReference type="InterPro" id="IPR029063">
    <property type="entry name" value="SAM-dependent_MTases_sf"/>
</dbReference>
<dbReference type="OrthoDB" id="9800643at2"/>
<feature type="binding site" evidence="5">
    <location>
        <begin position="189"/>
        <end position="192"/>
    </location>
    <ligand>
        <name>substrate</name>
    </ligand>
</feature>
<feature type="domain" description="Methyltransferase small" evidence="6">
    <location>
        <begin position="101"/>
        <end position="197"/>
    </location>
</feature>
<dbReference type="InterPro" id="IPR002052">
    <property type="entry name" value="DNA_methylase_N6_adenine_CS"/>
</dbReference>
<keyword evidence="2 5" id="KW-0808">Transferase</keyword>
<dbReference type="Gene3D" id="3.40.50.150">
    <property type="entry name" value="Vaccinia Virus protein VP39"/>
    <property type="match status" value="1"/>
</dbReference>
<dbReference type="EMBL" id="PIPP01000001">
    <property type="protein sequence ID" value="RUO38697.1"/>
    <property type="molecule type" value="Genomic_DNA"/>
</dbReference>
<dbReference type="GO" id="GO:0102559">
    <property type="term" value="F:peptide chain release factor N(5)-glutamine methyltransferase activity"/>
    <property type="evidence" value="ECO:0007669"/>
    <property type="project" value="UniProtKB-EC"/>
</dbReference>
<dbReference type="Proteomes" id="UP000286934">
    <property type="component" value="Unassembled WGS sequence"/>
</dbReference>
<evidence type="ECO:0000256" key="4">
    <source>
        <dbReference type="ARBA" id="ARBA00048391"/>
    </source>
</evidence>
<dbReference type="AlphaFoldDB" id="A0A432WY97"/>
<keyword evidence="1 5" id="KW-0489">Methyltransferase</keyword>
<dbReference type="InterPro" id="IPR004556">
    <property type="entry name" value="HemK-like"/>
</dbReference>
<protein>
    <recommendedName>
        <fullName evidence="5">Release factor glutamine methyltransferase</fullName>
        <shortName evidence="5">RF MTase</shortName>
        <ecNumber evidence="5">2.1.1.297</ecNumber>
    </recommendedName>
    <alternativeName>
        <fullName evidence="5">N5-glutamine methyltransferase PrmC</fullName>
    </alternativeName>
    <alternativeName>
        <fullName evidence="5">Protein-(glutamine-N5) MTase PrmC</fullName>
    </alternativeName>
    <alternativeName>
        <fullName evidence="5">Protein-glutamine N-methyltransferase PrmC</fullName>
    </alternativeName>
</protein>
<evidence type="ECO:0000259" key="6">
    <source>
        <dbReference type="Pfam" id="PF05175"/>
    </source>
</evidence>
<dbReference type="NCBIfam" id="TIGR03534">
    <property type="entry name" value="RF_mod_PrmC"/>
    <property type="match status" value="1"/>
</dbReference>
<keyword evidence="9" id="KW-1185">Reference proteome</keyword>
<dbReference type="RefSeq" id="WP_126805913.1">
    <property type="nucleotide sequence ID" value="NZ_PIPP01000001.1"/>
</dbReference>
<feature type="domain" description="Release factor glutamine methyltransferase N-terminal" evidence="7">
    <location>
        <begin position="10"/>
        <end position="79"/>
    </location>
</feature>
<evidence type="ECO:0000256" key="2">
    <source>
        <dbReference type="ARBA" id="ARBA00022679"/>
    </source>
</evidence>
<dbReference type="InterPro" id="IPR050320">
    <property type="entry name" value="N5-glutamine_MTase"/>
</dbReference>
<dbReference type="PANTHER" id="PTHR18895">
    <property type="entry name" value="HEMK METHYLTRANSFERASE"/>
    <property type="match status" value="1"/>
</dbReference>
<dbReference type="CDD" id="cd02440">
    <property type="entry name" value="AdoMet_MTases"/>
    <property type="match status" value="1"/>
</dbReference>
<evidence type="ECO:0000256" key="1">
    <source>
        <dbReference type="ARBA" id="ARBA00022603"/>
    </source>
</evidence>
<sequence>MIEPRNIADTLRLAIERLQESGSETPELDAQVLLKTVLQCERSYFYTWPERVIEQVDAEAFEAFLQMREKGIPIAHILGNREFWSLDLHVNATTLIPRPDTEILVETALELTTKLSANVLELGTGTGAIALALASERGNWKITAVDVVPEAVQLAKQNVLRHEMTHVTVMLSSWFTNISAQEFDLIVSNPPYIDADDIHLQQGDVRFEPHSALVAGERGLADLRHIIRESVAYLATGGWLIVEHGADQAVAVQSIFTEHHYNQIHTRQDYANLDRVTCGRRG</sequence>
<dbReference type="GO" id="GO:0032259">
    <property type="term" value="P:methylation"/>
    <property type="evidence" value="ECO:0007669"/>
    <property type="project" value="UniProtKB-KW"/>
</dbReference>
<evidence type="ECO:0000256" key="5">
    <source>
        <dbReference type="HAMAP-Rule" id="MF_02126"/>
    </source>
</evidence>
<comment type="similarity">
    <text evidence="5">Belongs to the protein N5-glutamine methyltransferase family. PrmC subfamily.</text>
</comment>
<dbReference type="InterPro" id="IPR040758">
    <property type="entry name" value="PrmC_N"/>
</dbReference>
<dbReference type="NCBIfam" id="TIGR00536">
    <property type="entry name" value="hemK_fam"/>
    <property type="match status" value="1"/>
</dbReference>
<evidence type="ECO:0000259" key="7">
    <source>
        <dbReference type="Pfam" id="PF17827"/>
    </source>
</evidence>
<dbReference type="FunFam" id="3.40.50.150:FF:000053">
    <property type="entry name" value="Release factor glutamine methyltransferase"/>
    <property type="match status" value="1"/>
</dbReference>
<dbReference type="EC" id="2.1.1.297" evidence="5"/>
<organism evidence="8 9">
    <name type="scientific">Aliidiomarina shirensis</name>
    <dbReference type="NCBI Taxonomy" id="1048642"/>
    <lineage>
        <taxon>Bacteria</taxon>
        <taxon>Pseudomonadati</taxon>
        <taxon>Pseudomonadota</taxon>
        <taxon>Gammaproteobacteria</taxon>
        <taxon>Alteromonadales</taxon>
        <taxon>Idiomarinaceae</taxon>
        <taxon>Aliidiomarina</taxon>
    </lineage>
</organism>
<reference evidence="9" key="1">
    <citation type="journal article" date="2018" name="Front. Microbiol.">
        <title>Genome-Based Analysis Reveals the Taxonomy and Diversity of the Family Idiomarinaceae.</title>
        <authorList>
            <person name="Liu Y."/>
            <person name="Lai Q."/>
            <person name="Shao Z."/>
        </authorList>
    </citation>
    <scope>NUCLEOTIDE SEQUENCE [LARGE SCALE GENOMIC DNA]</scope>
    <source>
        <strain evidence="9">AIS</strain>
    </source>
</reference>
<accession>A0A432WY97</accession>
<evidence type="ECO:0000313" key="8">
    <source>
        <dbReference type="EMBL" id="RUO38697.1"/>
    </source>
</evidence>
<proteinExistence type="inferred from homology"/>
<dbReference type="Pfam" id="PF05175">
    <property type="entry name" value="MTS"/>
    <property type="match status" value="1"/>
</dbReference>
<feature type="binding site" evidence="5">
    <location>
        <begin position="123"/>
        <end position="127"/>
    </location>
    <ligand>
        <name>S-adenosyl-L-methionine</name>
        <dbReference type="ChEBI" id="CHEBI:59789"/>
    </ligand>
</feature>
<dbReference type="Gene3D" id="1.10.8.10">
    <property type="entry name" value="DNA helicase RuvA subunit, C-terminal domain"/>
    <property type="match status" value="1"/>
</dbReference>
<comment type="catalytic activity">
    <reaction evidence="4 5">
        <text>L-glutaminyl-[peptide chain release factor] + S-adenosyl-L-methionine = N(5)-methyl-L-glutaminyl-[peptide chain release factor] + S-adenosyl-L-homocysteine + H(+)</text>
        <dbReference type="Rhea" id="RHEA:42896"/>
        <dbReference type="Rhea" id="RHEA-COMP:10271"/>
        <dbReference type="Rhea" id="RHEA-COMP:10272"/>
        <dbReference type="ChEBI" id="CHEBI:15378"/>
        <dbReference type="ChEBI" id="CHEBI:30011"/>
        <dbReference type="ChEBI" id="CHEBI:57856"/>
        <dbReference type="ChEBI" id="CHEBI:59789"/>
        <dbReference type="ChEBI" id="CHEBI:61891"/>
        <dbReference type="EC" id="2.1.1.297"/>
    </reaction>
</comment>
<evidence type="ECO:0000256" key="3">
    <source>
        <dbReference type="ARBA" id="ARBA00022691"/>
    </source>
</evidence>
<gene>
    <name evidence="5 8" type="primary">prmC</name>
    <name evidence="8" type="ORF">CWE13_03370</name>
</gene>
<dbReference type="PROSITE" id="PS00092">
    <property type="entry name" value="N6_MTASE"/>
    <property type="match status" value="1"/>
</dbReference>
<comment type="function">
    <text evidence="5">Methylates the class 1 translation termination release factors RF1/PrfA and RF2/PrfB on the glutamine residue of the universally conserved GGQ motif.</text>
</comment>
<dbReference type="SUPFAM" id="SSF53335">
    <property type="entry name" value="S-adenosyl-L-methionine-dependent methyltransferases"/>
    <property type="match status" value="1"/>
</dbReference>
<feature type="binding site" evidence="5">
    <location>
        <position position="174"/>
    </location>
    <ligand>
        <name>S-adenosyl-L-methionine</name>
        <dbReference type="ChEBI" id="CHEBI:59789"/>
    </ligand>
</feature>
<dbReference type="HAMAP" id="MF_02126">
    <property type="entry name" value="RF_methyltr_PrmC"/>
    <property type="match status" value="1"/>
</dbReference>
<feature type="binding site" evidence="5">
    <location>
        <position position="189"/>
    </location>
    <ligand>
        <name>S-adenosyl-L-methionine</name>
        <dbReference type="ChEBI" id="CHEBI:59789"/>
    </ligand>
</feature>
<feature type="binding site" evidence="5">
    <location>
        <position position="146"/>
    </location>
    <ligand>
        <name>S-adenosyl-L-methionine</name>
        <dbReference type="ChEBI" id="CHEBI:59789"/>
    </ligand>
</feature>